<sequence length="183" mass="20148">MPPSPLLHNGCTRDRFTGRGAPSVRAGATAATIRQLPGGWPERRCSQDVRRPHSASRHTPRPALPSVDGMSLMTEGEAPGPVRFYLACDDIGCPARAVFDLVIDDPPPPIEEDLFAHVLHSSTRAAPYIERQGWTFTRGIGYWCPDCSTPRSRRTAPPKPARRSSVRRRRRDPKGPQGPQGPQ</sequence>
<accession>A0ABQ2MFG8</accession>
<comment type="caution">
    <text evidence="2">The sequence shown here is derived from an EMBL/GenBank/DDBJ whole genome shotgun (WGS) entry which is preliminary data.</text>
</comment>
<name>A0ABQ2MFG8_9ACTN</name>
<reference evidence="3" key="1">
    <citation type="journal article" date="2019" name="Int. J. Syst. Evol. Microbiol.">
        <title>The Global Catalogue of Microorganisms (GCM) 10K type strain sequencing project: providing services to taxonomists for standard genome sequencing and annotation.</title>
        <authorList>
            <consortium name="The Broad Institute Genomics Platform"/>
            <consortium name="The Broad Institute Genome Sequencing Center for Infectious Disease"/>
            <person name="Wu L."/>
            <person name="Ma J."/>
        </authorList>
    </citation>
    <scope>NUCLEOTIDE SEQUENCE [LARGE SCALE GENOMIC DNA]</scope>
    <source>
        <strain evidence="3">CGMCC 4.7178</strain>
    </source>
</reference>
<dbReference type="EMBL" id="BMMP01000009">
    <property type="protein sequence ID" value="GGO50848.1"/>
    <property type="molecule type" value="Genomic_DNA"/>
</dbReference>
<dbReference type="Proteomes" id="UP000631535">
    <property type="component" value="Unassembled WGS sequence"/>
</dbReference>
<feature type="compositionally biased region" description="Basic and acidic residues" evidence="1">
    <location>
        <begin position="41"/>
        <end position="51"/>
    </location>
</feature>
<evidence type="ECO:0000256" key="1">
    <source>
        <dbReference type="SAM" id="MobiDB-lite"/>
    </source>
</evidence>
<proteinExistence type="predicted"/>
<evidence type="ECO:0000313" key="3">
    <source>
        <dbReference type="Proteomes" id="UP000631535"/>
    </source>
</evidence>
<evidence type="ECO:0000313" key="2">
    <source>
        <dbReference type="EMBL" id="GGO50848.1"/>
    </source>
</evidence>
<gene>
    <name evidence="2" type="ORF">GCM10012287_31550</name>
</gene>
<organism evidence="2 3">
    <name type="scientific">Streptomyces daqingensis</name>
    <dbReference type="NCBI Taxonomy" id="1472640"/>
    <lineage>
        <taxon>Bacteria</taxon>
        <taxon>Bacillati</taxon>
        <taxon>Actinomycetota</taxon>
        <taxon>Actinomycetes</taxon>
        <taxon>Kitasatosporales</taxon>
        <taxon>Streptomycetaceae</taxon>
        <taxon>Streptomyces</taxon>
    </lineage>
</organism>
<protein>
    <submittedName>
        <fullName evidence="2">Uncharacterized protein</fullName>
    </submittedName>
</protein>
<feature type="compositionally biased region" description="Basic residues" evidence="1">
    <location>
        <begin position="151"/>
        <end position="172"/>
    </location>
</feature>
<feature type="region of interest" description="Disordered" evidence="1">
    <location>
        <begin position="147"/>
        <end position="183"/>
    </location>
</feature>
<feature type="region of interest" description="Disordered" evidence="1">
    <location>
        <begin position="1"/>
        <end position="72"/>
    </location>
</feature>
<keyword evidence="3" id="KW-1185">Reference proteome</keyword>